<dbReference type="GO" id="GO:0042147">
    <property type="term" value="P:retrograde transport, endosome to Golgi"/>
    <property type="evidence" value="ECO:0007669"/>
    <property type="project" value="InterPro"/>
</dbReference>
<evidence type="ECO:0000259" key="8">
    <source>
        <dbReference type="Pfam" id="PF07928"/>
    </source>
</evidence>
<dbReference type="AlphaFoldDB" id="A0A7R9BIH3"/>
<dbReference type="EMBL" id="CAJPEX010000520">
    <property type="protein sequence ID" value="CAG0916129.1"/>
    <property type="molecule type" value="Genomic_DNA"/>
</dbReference>
<dbReference type="GO" id="GO:0005829">
    <property type="term" value="C:cytosol"/>
    <property type="evidence" value="ECO:0007669"/>
    <property type="project" value="GOC"/>
</dbReference>
<gene>
    <name evidence="10" type="ORF">NMOB1V02_LOCUS3760</name>
</gene>
<proteinExistence type="inferred from homology"/>
<evidence type="ECO:0000256" key="3">
    <source>
        <dbReference type="ARBA" id="ARBA00017665"/>
    </source>
</evidence>
<comment type="subcellular location">
    <subcellularLocation>
        <location evidence="1">Golgi apparatus</location>
        <location evidence="1">trans-Golgi network</location>
    </subcellularLocation>
</comment>
<evidence type="ECO:0000256" key="1">
    <source>
        <dbReference type="ARBA" id="ARBA00004601"/>
    </source>
</evidence>
<keyword evidence="11" id="KW-1185">Reference proteome</keyword>
<keyword evidence="6" id="KW-0333">Golgi apparatus</keyword>
<evidence type="ECO:0000256" key="6">
    <source>
        <dbReference type="ARBA" id="ARBA00023034"/>
    </source>
</evidence>
<feature type="domain" description="Vacuolar protein sorting-associated protein 54 N-terminal" evidence="9">
    <location>
        <begin position="1"/>
        <end position="158"/>
    </location>
</feature>
<dbReference type="Pfam" id="PF10475">
    <property type="entry name" value="Vps54_N"/>
    <property type="match status" value="1"/>
</dbReference>
<dbReference type="GO" id="GO:0006896">
    <property type="term" value="P:Golgi to vacuole transport"/>
    <property type="evidence" value="ECO:0007669"/>
    <property type="project" value="TreeGrafter"/>
</dbReference>
<name>A0A7R9BIH3_9CRUS</name>
<feature type="non-terminal residue" evidence="10">
    <location>
        <position position="832"/>
    </location>
</feature>
<dbReference type="Gene3D" id="6.10.250.860">
    <property type="match status" value="1"/>
</dbReference>
<dbReference type="EMBL" id="OA882557">
    <property type="protein sequence ID" value="CAD7275977.1"/>
    <property type="molecule type" value="Genomic_DNA"/>
</dbReference>
<feature type="domain" description="Vacuolar protein sorting-associated protein 54 C-terminal" evidence="8">
    <location>
        <begin position="462"/>
        <end position="590"/>
    </location>
</feature>
<accession>A0A7R9BIH3</accession>
<sequence length="832" mass="91987">QLSHYLDMVEINIAAQIAQNSEAYFKTMSCHDVLMADLNTTTSKVRVLRAEMSRLRKTLVEGPMQIIALFQQRSRAAVLLKTLKVMRTVHQTQGTVQLLLATSDFVGALDLIATTHDVLEENLKNLRCFRHLGTQLRELEKIIGRVLVTDFYRWVTGFLNRPELPETRSSGEEEDGRDRLSAIVFGLVKLGETKVMLDTLREESGAALKALVKQVLAETLTRSDVVSAAVEDKEDDGASGGVEDGGGKRGVAADISGLDMQAWFAFFKDLCANVVALLKRIKSLNGLIGDMVSTAAEANEAKDDAAKSARVEELMTGLNAAVVWACNMAHERIARVILASGKCLDKCSASDYRALNTCIKEFSLATEHISGKKMSHVWSALHGQTQKFIARFHDSHKAKLGMLLDNERWQAAKVPRELQQLVDNIFTLGKFTASPKQLPEQDAGNPFAELAVATSHLAVEGQQFIVVGVVLMLVRDVGEYCDLARENISLASDLLTRLSDLLGFYNSRMSQLLLGAGALSSAGLRTISAKNLALGWRSLQLVQAMLPRIKAFFEEILLTRASGIRQLDQVTRDVEAHGMGLCSKLSQIVDTGMEMQLARWELKPPVPSLAFKSICLIRVVLMLVRDVGEYCDLARENISLASDLLTRLSDLLGFYNSRMSQLLLGAGALSSAGLRTISAKNLALGWRSLQLVQAMLPRIKAFFEEILLTRASGIRQLDQTILVFEVSAEHSNQFRLVLTYLVARQPRCKLNEAVSDVLPHSQLDAIYSKVHASFRSRIHANIIKSGIKNDGGPDHGLITAELTFYVEQLKSLKCFVDPRKLESFHEEVWKES</sequence>
<dbReference type="Proteomes" id="UP000678499">
    <property type="component" value="Unassembled WGS sequence"/>
</dbReference>
<evidence type="ECO:0000256" key="2">
    <source>
        <dbReference type="ARBA" id="ARBA00009150"/>
    </source>
</evidence>
<evidence type="ECO:0000256" key="7">
    <source>
        <dbReference type="ARBA" id="ARBA00023054"/>
    </source>
</evidence>
<feature type="domain" description="Vacuolar protein sorting-associated protein 54 C-terminal" evidence="8">
    <location>
        <begin position="615"/>
        <end position="718"/>
    </location>
</feature>
<reference evidence="10" key="1">
    <citation type="submission" date="2020-11" db="EMBL/GenBank/DDBJ databases">
        <authorList>
            <person name="Tran Van P."/>
        </authorList>
    </citation>
    <scope>NUCLEOTIDE SEQUENCE</scope>
</reference>
<evidence type="ECO:0000313" key="11">
    <source>
        <dbReference type="Proteomes" id="UP000678499"/>
    </source>
</evidence>
<dbReference type="OrthoDB" id="10259024at2759"/>
<organism evidence="10">
    <name type="scientific">Notodromas monacha</name>
    <dbReference type="NCBI Taxonomy" id="399045"/>
    <lineage>
        <taxon>Eukaryota</taxon>
        <taxon>Metazoa</taxon>
        <taxon>Ecdysozoa</taxon>
        <taxon>Arthropoda</taxon>
        <taxon>Crustacea</taxon>
        <taxon>Oligostraca</taxon>
        <taxon>Ostracoda</taxon>
        <taxon>Podocopa</taxon>
        <taxon>Podocopida</taxon>
        <taxon>Cypridocopina</taxon>
        <taxon>Cypridoidea</taxon>
        <taxon>Cyprididae</taxon>
        <taxon>Notodromas</taxon>
    </lineage>
</organism>
<dbReference type="Gene3D" id="1.20.1280.130">
    <property type="match status" value="1"/>
</dbReference>
<keyword evidence="5" id="KW-0653">Protein transport</keyword>
<keyword evidence="7" id="KW-0175">Coiled coil</keyword>
<dbReference type="GO" id="GO:0015031">
    <property type="term" value="P:protein transport"/>
    <property type="evidence" value="ECO:0007669"/>
    <property type="project" value="UniProtKB-KW"/>
</dbReference>
<evidence type="ECO:0000256" key="4">
    <source>
        <dbReference type="ARBA" id="ARBA00022448"/>
    </source>
</evidence>
<dbReference type="InterPro" id="IPR012501">
    <property type="entry name" value="Vps54_C"/>
</dbReference>
<dbReference type="PANTHER" id="PTHR12965:SF0">
    <property type="entry name" value="VACUOLAR PROTEIN SORTING-ASSOCIATED PROTEIN 54"/>
    <property type="match status" value="1"/>
</dbReference>
<evidence type="ECO:0000256" key="5">
    <source>
        <dbReference type="ARBA" id="ARBA00022927"/>
    </source>
</evidence>
<evidence type="ECO:0000259" key="9">
    <source>
        <dbReference type="Pfam" id="PF10475"/>
    </source>
</evidence>
<keyword evidence="4" id="KW-0813">Transport</keyword>
<comment type="similarity">
    <text evidence="2">Belongs to the VPS54 family.</text>
</comment>
<dbReference type="GO" id="GO:0019905">
    <property type="term" value="F:syntaxin binding"/>
    <property type="evidence" value="ECO:0007669"/>
    <property type="project" value="TreeGrafter"/>
</dbReference>
<protein>
    <recommendedName>
        <fullName evidence="3">Vacuolar protein sorting-associated protein 54</fullName>
    </recommendedName>
</protein>
<dbReference type="InterPro" id="IPR039745">
    <property type="entry name" value="Vps54"/>
</dbReference>
<evidence type="ECO:0000313" key="10">
    <source>
        <dbReference type="EMBL" id="CAD7275977.1"/>
    </source>
</evidence>
<dbReference type="Pfam" id="PF07928">
    <property type="entry name" value="Vps54"/>
    <property type="match status" value="2"/>
</dbReference>
<dbReference type="GO" id="GO:0000938">
    <property type="term" value="C:GARP complex"/>
    <property type="evidence" value="ECO:0007669"/>
    <property type="project" value="InterPro"/>
</dbReference>
<dbReference type="InterPro" id="IPR019515">
    <property type="entry name" value="VPS54_N"/>
</dbReference>
<dbReference type="PANTHER" id="PTHR12965">
    <property type="entry name" value="VACUOLAR PROTEIN SORTING 54"/>
    <property type="match status" value="1"/>
</dbReference>